<feature type="compositionally biased region" description="Low complexity" evidence="7">
    <location>
        <begin position="332"/>
        <end position="341"/>
    </location>
</feature>
<evidence type="ECO:0000256" key="1">
    <source>
        <dbReference type="ARBA" id="ARBA00000900"/>
    </source>
</evidence>
<evidence type="ECO:0000256" key="7">
    <source>
        <dbReference type="SAM" id="MobiDB-lite"/>
    </source>
</evidence>
<feature type="region of interest" description="Disordered" evidence="7">
    <location>
        <begin position="457"/>
        <end position="595"/>
    </location>
</feature>
<organism evidence="9 10">
    <name type="scientific">Lentinula detonsa</name>
    <dbReference type="NCBI Taxonomy" id="2804962"/>
    <lineage>
        <taxon>Eukaryota</taxon>
        <taxon>Fungi</taxon>
        <taxon>Dikarya</taxon>
        <taxon>Basidiomycota</taxon>
        <taxon>Agaricomycotina</taxon>
        <taxon>Agaricomycetes</taxon>
        <taxon>Agaricomycetidae</taxon>
        <taxon>Agaricales</taxon>
        <taxon>Marasmiineae</taxon>
        <taxon>Omphalotaceae</taxon>
        <taxon>Lentinula</taxon>
    </lineage>
</organism>
<evidence type="ECO:0000256" key="5">
    <source>
        <dbReference type="ARBA" id="ARBA00023163"/>
    </source>
</evidence>
<evidence type="ECO:0000313" key="9">
    <source>
        <dbReference type="EMBL" id="KAJ3982039.1"/>
    </source>
</evidence>
<accession>A0AA38PUN6</accession>
<evidence type="ECO:0000256" key="6">
    <source>
        <dbReference type="PROSITE-ProRule" id="PRU00175"/>
    </source>
</evidence>
<dbReference type="PANTHER" id="PTHR46077:SF1">
    <property type="entry name" value="TOP1 BINDING ARGININE_SERINE RICH PROTEIN, E3 UBIQUITIN LIGASE"/>
    <property type="match status" value="1"/>
</dbReference>
<dbReference type="EC" id="2.3.2.27" evidence="2"/>
<feature type="compositionally biased region" description="Basic and acidic residues" evidence="7">
    <location>
        <begin position="577"/>
        <end position="591"/>
    </location>
</feature>
<feature type="region of interest" description="Disordered" evidence="7">
    <location>
        <begin position="1"/>
        <end position="36"/>
    </location>
</feature>
<keyword evidence="6" id="KW-0479">Metal-binding</keyword>
<keyword evidence="6" id="KW-0863">Zinc-finger</keyword>
<feature type="compositionally biased region" description="Basic and acidic residues" evidence="7">
    <location>
        <begin position="396"/>
        <end position="412"/>
    </location>
</feature>
<sequence length="746" mass="83550">MKSKSRSSSPPIKRAKLEFTSPERQGAEENEDLPVPDDLGEDHCAICLQEVMDRTMIPACSHDLFCFECLMIWTEQSRRCPLCSQNIGDHIIHNYRSRYDYQKHYLPPLRTSSPKALTPMGSRPGPLASRRFDRRRRIPREVRERSRREREERDEADRFERALAKRKWIYRHDLYAKHVASNSYTRFRPFPTPAQFAASPDLISRTTSFLRRELLVWMDLDVEFLTTFIISLMKAIDIRSESTVKLLAEFLDMDAPYVEGGRHVNAEHFAHEVYSYVRSPYKDLFVYDTVVQYETSPNIGRPTPPHRPRKSSRQRSRSPLSRGGRRGRSRSRSMSWSPSGRQYLRLPSPESARYEAGSPGNFVRRSPSIDIPSSHPMVSAANDRSVTPSQAAQNLGHDESHHSSPEGKGKAVAHDLVLSDAAESVKQSMVPSTLTTSLASKRPPRLLDLQTSIQAHLEGERGRIPPPLQIKGRALSSRSLSKAGIVPSLKIKGREKPSLSSQSSPPSLLSRISGTHLGEKSNPVTAALSSPRLSNDHSRHPHPRDEDGGQLTSYEPRTLPFSPEHLSPMNALSGLHDTQDTQSRARDDRSMTKKIKKSVAVAKKLDANEGSSTSAFLTKVYRSASNDSEGPIDNPHVDSGLAYGGRMNGEVLGSDPRPSSVQVQGSHTTVSTLNMRLLHKLEEEKRHLQDNNLSATLFNSEDLTDVFVGRNTAVVTDPHAMEAKLRARAQLKMRLASEKGNLASPK</sequence>
<feature type="compositionally biased region" description="Polar residues" evidence="7">
    <location>
        <begin position="522"/>
        <end position="533"/>
    </location>
</feature>
<dbReference type="Gene3D" id="3.30.40.10">
    <property type="entry name" value="Zinc/RING finger domain, C3HC4 (zinc finger)"/>
    <property type="match status" value="1"/>
</dbReference>
<dbReference type="PROSITE" id="PS50089">
    <property type="entry name" value="ZF_RING_2"/>
    <property type="match status" value="1"/>
</dbReference>
<dbReference type="Proteomes" id="UP001163850">
    <property type="component" value="Unassembled WGS sequence"/>
</dbReference>
<dbReference type="InterPro" id="IPR013083">
    <property type="entry name" value="Znf_RING/FYVE/PHD"/>
</dbReference>
<proteinExistence type="predicted"/>
<feature type="compositionally biased region" description="Low complexity" evidence="7">
    <location>
        <begin position="498"/>
        <end position="510"/>
    </location>
</feature>
<keyword evidence="4" id="KW-0805">Transcription regulation</keyword>
<dbReference type="PANTHER" id="PTHR46077">
    <property type="entry name" value="E3 UBIQUITIN-PROTEIN LIGASE TOPORS"/>
    <property type="match status" value="1"/>
</dbReference>
<keyword evidence="5" id="KW-0804">Transcription</keyword>
<name>A0AA38PUN6_9AGAR</name>
<reference evidence="9" key="1">
    <citation type="submission" date="2022-08" db="EMBL/GenBank/DDBJ databases">
        <authorList>
            <consortium name="DOE Joint Genome Institute"/>
            <person name="Min B."/>
            <person name="Riley R."/>
            <person name="Sierra-Patev S."/>
            <person name="Naranjo-Ortiz M."/>
            <person name="Looney B."/>
            <person name="Konkel Z."/>
            <person name="Slot J.C."/>
            <person name="Sakamoto Y."/>
            <person name="Steenwyk J.L."/>
            <person name="Rokas A."/>
            <person name="Carro J."/>
            <person name="Camarero S."/>
            <person name="Ferreira P."/>
            <person name="Molpeceres G."/>
            <person name="Ruiz-Duenas F.J."/>
            <person name="Serrano A."/>
            <person name="Henrissat B."/>
            <person name="Drula E."/>
            <person name="Hughes K.W."/>
            <person name="Mata J.L."/>
            <person name="Ishikawa N.K."/>
            <person name="Vargas-Isla R."/>
            <person name="Ushijima S."/>
            <person name="Smith C.A."/>
            <person name="Ahrendt S."/>
            <person name="Andreopoulos W."/>
            <person name="He G."/>
            <person name="Labutti K."/>
            <person name="Lipzen A."/>
            <person name="Ng V."/>
            <person name="Sandor L."/>
            <person name="Barry K."/>
            <person name="Martinez A.T."/>
            <person name="Xiao Y."/>
            <person name="Gibbons J.G."/>
            <person name="Terashima K."/>
            <person name="Hibbett D.S."/>
            <person name="Grigoriev I.V."/>
        </authorList>
    </citation>
    <scope>NUCLEOTIDE SEQUENCE</scope>
    <source>
        <strain evidence="9">TFB7829</strain>
    </source>
</reference>
<feature type="region of interest" description="Disordered" evidence="7">
    <location>
        <begin position="296"/>
        <end position="412"/>
    </location>
</feature>
<evidence type="ECO:0000256" key="3">
    <source>
        <dbReference type="ARBA" id="ARBA00022679"/>
    </source>
</evidence>
<dbReference type="SMART" id="SM00184">
    <property type="entry name" value="RING"/>
    <property type="match status" value="1"/>
</dbReference>
<feature type="compositionally biased region" description="Basic and acidic residues" evidence="7">
    <location>
        <begin position="534"/>
        <end position="547"/>
    </location>
</feature>
<evidence type="ECO:0000256" key="2">
    <source>
        <dbReference type="ARBA" id="ARBA00012483"/>
    </source>
</evidence>
<feature type="compositionally biased region" description="Polar residues" evidence="7">
    <location>
        <begin position="382"/>
        <end position="393"/>
    </location>
</feature>
<comment type="catalytic activity">
    <reaction evidence="1">
        <text>S-ubiquitinyl-[E2 ubiquitin-conjugating enzyme]-L-cysteine + [acceptor protein]-L-lysine = [E2 ubiquitin-conjugating enzyme]-L-cysteine + N(6)-ubiquitinyl-[acceptor protein]-L-lysine.</text>
        <dbReference type="EC" id="2.3.2.27"/>
    </reaction>
</comment>
<dbReference type="GO" id="GO:0061630">
    <property type="term" value="F:ubiquitin protein ligase activity"/>
    <property type="evidence" value="ECO:0007669"/>
    <property type="project" value="UniProtKB-EC"/>
</dbReference>
<feature type="compositionally biased region" description="Basic residues" evidence="7">
    <location>
        <begin position="304"/>
        <end position="316"/>
    </location>
</feature>
<evidence type="ECO:0000313" key="10">
    <source>
        <dbReference type="Proteomes" id="UP001163850"/>
    </source>
</evidence>
<feature type="compositionally biased region" description="Low complexity" evidence="7">
    <location>
        <begin position="1"/>
        <end position="12"/>
    </location>
</feature>
<dbReference type="AlphaFoldDB" id="A0AA38PUN6"/>
<feature type="region of interest" description="Disordered" evidence="7">
    <location>
        <begin position="111"/>
        <end position="130"/>
    </location>
</feature>
<dbReference type="GO" id="GO:0000209">
    <property type="term" value="P:protein polyubiquitination"/>
    <property type="evidence" value="ECO:0007669"/>
    <property type="project" value="TreeGrafter"/>
</dbReference>
<feature type="domain" description="RING-type" evidence="8">
    <location>
        <begin position="44"/>
        <end position="84"/>
    </location>
</feature>
<keyword evidence="3" id="KW-0808">Transferase</keyword>
<dbReference type="EMBL" id="MU802081">
    <property type="protein sequence ID" value="KAJ3982039.1"/>
    <property type="molecule type" value="Genomic_DNA"/>
</dbReference>
<comment type="caution">
    <text evidence="9">The sequence shown here is derived from an EMBL/GenBank/DDBJ whole genome shotgun (WGS) entry which is preliminary data.</text>
</comment>
<dbReference type="Pfam" id="PF13639">
    <property type="entry name" value="zf-RING_2"/>
    <property type="match status" value="1"/>
</dbReference>
<dbReference type="InterPro" id="IPR001841">
    <property type="entry name" value="Znf_RING"/>
</dbReference>
<keyword evidence="6" id="KW-0862">Zinc</keyword>
<dbReference type="SUPFAM" id="SSF57850">
    <property type="entry name" value="RING/U-box"/>
    <property type="match status" value="1"/>
</dbReference>
<gene>
    <name evidence="9" type="ORF">F5890DRAFT_1532148</name>
</gene>
<dbReference type="GO" id="GO:0006513">
    <property type="term" value="P:protein monoubiquitination"/>
    <property type="evidence" value="ECO:0007669"/>
    <property type="project" value="TreeGrafter"/>
</dbReference>
<protein>
    <recommendedName>
        <fullName evidence="2">RING-type E3 ubiquitin transferase</fullName>
        <ecNumber evidence="2">2.3.2.27</ecNumber>
    </recommendedName>
</protein>
<evidence type="ECO:0000256" key="4">
    <source>
        <dbReference type="ARBA" id="ARBA00023015"/>
    </source>
</evidence>
<dbReference type="GO" id="GO:0008270">
    <property type="term" value="F:zinc ion binding"/>
    <property type="evidence" value="ECO:0007669"/>
    <property type="project" value="UniProtKB-KW"/>
</dbReference>
<evidence type="ECO:0000259" key="8">
    <source>
        <dbReference type="PROSITE" id="PS50089"/>
    </source>
</evidence>